<keyword evidence="2" id="KW-0560">Oxidoreductase</keyword>
<dbReference type="SUPFAM" id="SSF51905">
    <property type="entry name" value="FAD/NAD(P)-binding domain"/>
    <property type="match status" value="1"/>
</dbReference>
<protein>
    <submittedName>
        <fullName evidence="2">FAD-dependent monooxygenase</fullName>
    </submittedName>
</protein>
<dbReference type="InterPro" id="IPR051704">
    <property type="entry name" value="FAD_aromatic-hydroxylase"/>
</dbReference>
<feature type="domain" description="FAD-binding" evidence="1">
    <location>
        <begin position="2"/>
        <end position="306"/>
    </location>
</feature>
<dbReference type="InterPro" id="IPR036188">
    <property type="entry name" value="FAD/NAD-bd_sf"/>
</dbReference>
<evidence type="ECO:0000313" key="3">
    <source>
        <dbReference type="Proteomes" id="UP001500967"/>
    </source>
</evidence>
<evidence type="ECO:0000313" key="2">
    <source>
        <dbReference type="EMBL" id="GAA0222196.1"/>
    </source>
</evidence>
<dbReference type="InterPro" id="IPR002938">
    <property type="entry name" value="FAD-bd"/>
</dbReference>
<dbReference type="PANTHER" id="PTHR46865:SF8">
    <property type="entry name" value="POSSIBLE OXIDOREDUCTASE"/>
    <property type="match status" value="1"/>
</dbReference>
<accession>A0ABN0TI16</accession>
<proteinExistence type="predicted"/>
<reference evidence="2 3" key="1">
    <citation type="journal article" date="2019" name="Int. J. Syst. Evol. Microbiol.">
        <title>The Global Catalogue of Microorganisms (GCM) 10K type strain sequencing project: providing services to taxonomists for standard genome sequencing and annotation.</title>
        <authorList>
            <consortium name="The Broad Institute Genomics Platform"/>
            <consortium name="The Broad Institute Genome Sequencing Center for Infectious Disease"/>
            <person name="Wu L."/>
            <person name="Ma J."/>
        </authorList>
    </citation>
    <scope>NUCLEOTIDE SEQUENCE [LARGE SCALE GENOMIC DNA]</scope>
    <source>
        <strain evidence="2 3">JCM 10425</strain>
    </source>
</reference>
<dbReference type="GO" id="GO:0004497">
    <property type="term" value="F:monooxygenase activity"/>
    <property type="evidence" value="ECO:0007669"/>
    <property type="project" value="UniProtKB-KW"/>
</dbReference>
<dbReference type="Gene3D" id="3.30.9.10">
    <property type="entry name" value="D-Amino Acid Oxidase, subunit A, domain 2"/>
    <property type="match status" value="1"/>
</dbReference>
<sequence>MATAIRLHEAGWEPVVVERAPSRRTGGYFVGLFSVGKTAAARLGVLARMHLRTPPDHHTWTVDRVGRRQHSAGFLDQPGNPEGVMRGDIEDALWKRVDGRIEVRFATVPVAVRQTPETVGVTLLDTADDRTYEEEFDLVVGADGLRSTVRRLVFGADATFMRSLHAVVCAFSLDHQVPGYPDSDQVILAQPGRSLWVFPFRDRTPTALFAYRTRNVDAEFRNDPVTTLTSRFAGLDGGGMVAFALEQLRRQPDRLFDSVHQVRMPRWHDGRVVLLGDAAWCLTLYSGMGASAGMIGAVALGDELSARPDDLPAAFGAWEKRMRPLVRKHQLLAYVKAQFFVPSNPFAAWIRGKVVAVVTRRLTSEASAGVNRGAT</sequence>
<evidence type="ECO:0000259" key="1">
    <source>
        <dbReference type="Pfam" id="PF01494"/>
    </source>
</evidence>
<name>A0ABN0TI16_9ACTN</name>
<keyword evidence="2" id="KW-0503">Monooxygenase</keyword>
<organism evidence="2 3">
    <name type="scientific">Cryptosporangium japonicum</name>
    <dbReference type="NCBI Taxonomy" id="80872"/>
    <lineage>
        <taxon>Bacteria</taxon>
        <taxon>Bacillati</taxon>
        <taxon>Actinomycetota</taxon>
        <taxon>Actinomycetes</taxon>
        <taxon>Cryptosporangiales</taxon>
        <taxon>Cryptosporangiaceae</taxon>
        <taxon>Cryptosporangium</taxon>
    </lineage>
</organism>
<dbReference type="Pfam" id="PF01494">
    <property type="entry name" value="FAD_binding_3"/>
    <property type="match status" value="1"/>
</dbReference>
<dbReference type="PANTHER" id="PTHR46865">
    <property type="entry name" value="OXIDOREDUCTASE-RELATED"/>
    <property type="match status" value="1"/>
</dbReference>
<keyword evidence="3" id="KW-1185">Reference proteome</keyword>
<comment type="caution">
    <text evidence="2">The sequence shown here is derived from an EMBL/GenBank/DDBJ whole genome shotgun (WGS) entry which is preliminary data.</text>
</comment>
<dbReference type="Gene3D" id="3.50.50.60">
    <property type="entry name" value="FAD/NAD(P)-binding domain"/>
    <property type="match status" value="1"/>
</dbReference>
<gene>
    <name evidence="2" type="ORF">GCM10009539_04220</name>
</gene>
<dbReference type="EMBL" id="BAAAGX010000003">
    <property type="protein sequence ID" value="GAA0222196.1"/>
    <property type="molecule type" value="Genomic_DNA"/>
</dbReference>
<dbReference type="Proteomes" id="UP001500967">
    <property type="component" value="Unassembled WGS sequence"/>
</dbReference>